<dbReference type="EMBL" id="MGFQ01000038">
    <property type="protein sequence ID" value="OGM08698.1"/>
    <property type="molecule type" value="Genomic_DNA"/>
</dbReference>
<dbReference type="InterPro" id="IPR002876">
    <property type="entry name" value="Transcrip_reg_TACO1-like"/>
</dbReference>
<evidence type="ECO:0000256" key="1">
    <source>
        <dbReference type="ARBA" id="ARBA00008724"/>
    </source>
</evidence>
<proteinExistence type="inferred from homology"/>
<sequence length="247" mass="27184">MSGHSHYSTIKRQKEANDAAKGKVFSKMARAIAIAIKAGGGADPAQNYKLRIAIEQAKASNVPKSNIDRILSRAQEELSYDEFTYEGYGPEGIAVIVDVATDNRNRTSQEIKNIFERSGGSLAGPGSVSFNFEPKALIVVGKGEDVDSQMLKLIDLGVDDVNESEDRIEVYTTQEKAGEIKELLEKSGFTISSFEIIKKPKNVMTIADEKKARRIITFLETLEDHEDVQNVFSNLDIPDDVAGKLEN</sequence>
<dbReference type="InterPro" id="IPR017856">
    <property type="entry name" value="Integrase-like_N"/>
</dbReference>
<dbReference type="HAMAP" id="MF_00693">
    <property type="entry name" value="Transcrip_reg_TACO1"/>
    <property type="match status" value="1"/>
</dbReference>
<evidence type="ECO:0000259" key="8">
    <source>
        <dbReference type="Pfam" id="PF20772"/>
    </source>
</evidence>
<dbReference type="SUPFAM" id="SSF75625">
    <property type="entry name" value="YebC-like"/>
    <property type="match status" value="1"/>
</dbReference>
<evidence type="ECO:0000256" key="4">
    <source>
        <dbReference type="ARBA" id="ARBA00023125"/>
    </source>
</evidence>
<dbReference type="InterPro" id="IPR029072">
    <property type="entry name" value="YebC-like"/>
</dbReference>
<dbReference type="PANTHER" id="PTHR12532">
    <property type="entry name" value="TRANSLATIONAL ACTIVATOR OF CYTOCHROME C OXIDASE 1"/>
    <property type="match status" value="1"/>
</dbReference>
<keyword evidence="5 6" id="KW-0804">Transcription</keyword>
<evidence type="ECO:0000256" key="2">
    <source>
        <dbReference type="ARBA" id="ARBA00022490"/>
    </source>
</evidence>
<name>A0A1F7X2U7_9BACT</name>
<dbReference type="Pfam" id="PF20772">
    <property type="entry name" value="TACO1_YebC_N"/>
    <property type="match status" value="1"/>
</dbReference>
<dbReference type="NCBIfam" id="NF001030">
    <property type="entry name" value="PRK00110.1"/>
    <property type="match status" value="1"/>
</dbReference>
<gene>
    <name evidence="9" type="ORF">A2Z67_00480</name>
</gene>
<dbReference type="InterPro" id="IPR049083">
    <property type="entry name" value="TACO1_YebC_N"/>
</dbReference>
<dbReference type="Pfam" id="PF01709">
    <property type="entry name" value="Transcrip_reg"/>
    <property type="match status" value="1"/>
</dbReference>
<dbReference type="FunFam" id="1.10.10.200:FF:000002">
    <property type="entry name" value="Probable transcriptional regulatory protein CLM62_37755"/>
    <property type="match status" value="1"/>
</dbReference>
<evidence type="ECO:0000256" key="6">
    <source>
        <dbReference type="HAMAP-Rule" id="MF_00693"/>
    </source>
</evidence>
<comment type="subcellular location">
    <subcellularLocation>
        <location evidence="6">Cytoplasm</location>
    </subcellularLocation>
</comment>
<evidence type="ECO:0000256" key="5">
    <source>
        <dbReference type="ARBA" id="ARBA00023163"/>
    </source>
</evidence>
<evidence type="ECO:0000313" key="9">
    <source>
        <dbReference type="EMBL" id="OGM08698.1"/>
    </source>
</evidence>
<dbReference type="AlphaFoldDB" id="A0A1F7X2U7"/>
<keyword evidence="4 6" id="KW-0238">DNA-binding</keyword>
<evidence type="ECO:0000313" key="10">
    <source>
        <dbReference type="Proteomes" id="UP000176939"/>
    </source>
</evidence>
<dbReference type="GO" id="GO:0006355">
    <property type="term" value="P:regulation of DNA-templated transcription"/>
    <property type="evidence" value="ECO:0007669"/>
    <property type="project" value="UniProtKB-UniRule"/>
</dbReference>
<dbReference type="Gene3D" id="1.10.10.200">
    <property type="match status" value="1"/>
</dbReference>
<dbReference type="GO" id="GO:0005829">
    <property type="term" value="C:cytosol"/>
    <property type="evidence" value="ECO:0007669"/>
    <property type="project" value="TreeGrafter"/>
</dbReference>
<protein>
    <recommendedName>
        <fullName evidence="6">Probable transcriptional regulatory protein A2Z67_00480</fullName>
    </recommendedName>
</protein>
<evidence type="ECO:0000259" key="7">
    <source>
        <dbReference type="Pfam" id="PF01709"/>
    </source>
</evidence>
<keyword evidence="3 6" id="KW-0805">Transcription regulation</keyword>
<keyword evidence="2 6" id="KW-0963">Cytoplasm</keyword>
<accession>A0A1F7X2U7</accession>
<dbReference type="InterPro" id="IPR048300">
    <property type="entry name" value="TACO1_YebC-like_2nd/3rd_dom"/>
</dbReference>
<comment type="caution">
    <text evidence="9">The sequence shown here is derived from an EMBL/GenBank/DDBJ whole genome shotgun (WGS) entry which is preliminary data.</text>
</comment>
<dbReference type="InterPro" id="IPR026564">
    <property type="entry name" value="Transcrip_reg_TACO1-like_dom3"/>
</dbReference>
<feature type="domain" description="TACO1/YebC-like N-terminal" evidence="8">
    <location>
        <begin position="5"/>
        <end position="76"/>
    </location>
</feature>
<reference evidence="9 10" key="1">
    <citation type="journal article" date="2016" name="Nat. Commun.">
        <title>Thousands of microbial genomes shed light on interconnected biogeochemical processes in an aquifer system.</title>
        <authorList>
            <person name="Anantharaman K."/>
            <person name="Brown C.T."/>
            <person name="Hug L.A."/>
            <person name="Sharon I."/>
            <person name="Castelle C.J."/>
            <person name="Probst A.J."/>
            <person name="Thomas B.C."/>
            <person name="Singh A."/>
            <person name="Wilkins M.J."/>
            <person name="Karaoz U."/>
            <person name="Brodie E.L."/>
            <person name="Williams K.H."/>
            <person name="Hubbard S.S."/>
            <person name="Banfield J.F."/>
        </authorList>
    </citation>
    <scope>NUCLEOTIDE SEQUENCE [LARGE SCALE GENOMIC DNA]</scope>
</reference>
<dbReference type="GO" id="GO:0003677">
    <property type="term" value="F:DNA binding"/>
    <property type="evidence" value="ECO:0007669"/>
    <property type="project" value="UniProtKB-UniRule"/>
</dbReference>
<dbReference type="NCBIfam" id="TIGR01033">
    <property type="entry name" value="YebC/PmpR family DNA-binding transcriptional regulator"/>
    <property type="match status" value="1"/>
</dbReference>
<comment type="similarity">
    <text evidence="1 6">Belongs to the TACO1 family.</text>
</comment>
<evidence type="ECO:0000256" key="3">
    <source>
        <dbReference type="ARBA" id="ARBA00023015"/>
    </source>
</evidence>
<dbReference type="NCBIfam" id="NF009044">
    <property type="entry name" value="PRK12378.1"/>
    <property type="match status" value="1"/>
</dbReference>
<dbReference type="PANTHER" id="PTHR12532:SF6">
    <property type="entry name" value="TRANSCRIPTIONAL REGULATORY PROTEIN YEBC-RELATED"/>
    <property type="match status" value="1"/>
</dbReference>
<feature type="domain" description="TACO1/YebC-like second and third" evidence="7">
    <location>
        <begin position="80"/>
        <end position="235"/>
    </location>
</feature>
<dbReference type="Gene3D" id="3.30.70.980">
    <property type="match status" value="2"/>
</dbReference>
<dbReference type="Proteomes" id="UP000176939">
    <property type="component" value="Unassembled WGS sequence"/>
</dbReference>
<organism evidence="9 10">
    <name type="scientific">Candidatus Woesebacteria bacterium RBG_13_36_22</name>
    <dbReference type="NCBI Taxonomy" id="1802478"/>
    <lineage>
        <taxon>Bacteria</taxon>
        <taxon>Candidatus Woeseibacteriota</taxon>
    </lineage>
</organism>